<feature type="transmembrane region" description="Helical" evidence="6">
    <location>
        <begin position="141"/>
        <end position="160"/>
    </location>
</feature>
<evidence type="ECO:0000256" key="2">
    <source>
        <dbReference type="ARBA" id="ARBA00022448"/>
    </source>
</evidence>
<dbReference type="InterPro" id="IPR011701">
    <property type="entry name" value="MFS"/>
</dbReference>
<dbReference type="RefSeq" id="WP_008722564.1">
    <property type="nucleotide sequence ID" value="NZ_JBBMFM010000091.1"/>
</dbReference>
<sequence>MKQKWTLKRVIQFCCLCGAGLMYYVPYGFSIYYDTFIEAFGVSNAQLGAIQSAYTMVSMFTYFFGGLVADKFSARKLLVFSYVGTAALTFWFGMFPAYAVALLIMGLMGFINTVTFYSAMMKGVRIFAGEGNEGMGMGWQEAFRCLVASGASILAMFLFSQSADDITGLRNVIWLFAAAILAIGILSFIFLERDVVTQDADHNLMNNLRICFKDVNIWLISLIVACLYMSNVAIRFMTPFATSIFGITVLMGAVLGNFREYMRPFGAFAAGSLSTRVGITKAMFIFSAIFCVLNYGLAFMPQSKSLVYVIFIMAAVGWIVLGAMRGLYFAPIGEANISMAITGTAVGIIATIGYIPDAVMPMVYGKIIDSFPPERAYPIIFTIAGTSILLGLVLMLVFMKRNKKSTAALMEKKRREATGS</sequence>
<reference evidence="8 9" key="1">
    <citation type="submission" date="2024-03" db="EMBL/GenBank/DDBJ databases">
        <title>Human intestinal bacterial collection.</title>
        <authorList>
            <person name="Pauvert C."/>
            <person name="Hitch T.C.A."/>
            <person name="Clavel T."/>
        </authorList>
    </citation>
    <scope>NUCLEOTIDE SEQUENCE [LARGE SCALE GENOMIC DNA]</scope>
    <source>
        <strain evidence="8 9">CLA-SR-H021</strain>
    </source>
</reference>
<evidence type="ECO:0000256" key="6">
    <source>
        <dbReference type="SAM" id="Phobius"/>
    </source>
</evidence>
<dbReference type="PANTHER" id="PTHR23518:SF2">
    <property type="entry name" value="MAJOR FACILITATOR SUPERFAMILY TRANSPORTER"/>
    <property type="match status" value="1"/>
</dbReference>
<dbReference type="CDD" id="cd06174">
    <property type="entry name" value="MFS"/>
    <property type="match status" value="1"/>
</dbReference>
<keyword evidence="2" id="KW-0813">Transport</keyword>
<gene>
    <name evidence="8" type="ORF">WMQ36_19560</name>
</gene>
<dbReference type="PANTHER" id="PTHR23518">
    <property type="entry name" value="C-METHYLTRANSFERASE"/>
    <property type="match status" value="1"/>
</dbReference>
<keyword evidence="5 6" id="KW-0472">Membrane</keyword>
<keyword evidence="9" id="KW-1185">Reference proteome</keyword>
<dbReference type="InterPro" id="IPR036259">
    <property type="entry name" value="MFS_trans_sf"/>
</dbReference>
<evidence type="ECO:0000256" key="4">
    <source>
        <dbReference type="ARBA" id="ARBA00022989"/>
    </source>
</evidence>
<dbReference type="SUPFAM" id="SSF103473">
    <property type="entry name" value="MFS general substrate transporter"/>
    <property type="match status" value="1"/>
</dbReference>
<feature type="transmembrane region" description="Helical" evidence="6">
    <location>
        <begin position="215"/>
        <end position="234"/>
    </location>
</feature>
<feature type="transmembrane region" description="Helical" evidence="6">
    <location>
        <begin position="45"/>
        <end position="65"/>
    </location>
</feature>
<feature type="transmembrane region" description="Helical" evidence="6">
    <location>
        <begin position="172"/>
        <end position="191"/>
    </location>
</feature>
<evidence type="ECO:0000259" key="7">
    <source>
        <dbReference type="PROSITE" id="PS50850"/>
    </source>
</evidence>
<protein>
    <submittedName>
        <fullName evidence="8">MFS transporter</fullName>
    </submittedName>
</protein>
<proteinExistence type="predicted"/>
<keyword evidence="4 6" id="KW-1133">Transmembrane helix</keyword>
<name>A0ABV1D9W4_9FIRM</name>
<dbReference type="InterPro" id="IPR020846">
    <property type="entry name" value="MFS_dom"/>
</dbReference>
<keyword evidence="3 6" id="KW-0812">Transmembrane</keyword>
<dbReference type="Pfam" id="PF07690">
    <property type="entry name" value="MFS_1"/>
    <property type="match status" value="1"/>
</dbReference>
<evidence type="ECO:0000256" key="5">
    <source>
        <dbReference type="ARBA" id="ARBA00023136"/>
    </source>
</evidence>
<organism evidence="8 9">
    <name type="scientific">Enterocloster hominis</name>
    <name type="common">ex Hitch et al. 2024</name>
    <dbReference type="NCBI Taxonomy" id="1917870"/>
    <lineage>
        <taxon>Bacteria</taxon>
        <taxon>Bacillati</taxon>
        <taxon>Bacillota</taxon>
        <taxon>Clostridia</taxon>
        <taxon>Lachnospirales</taxon>
        <taxon>Lachnospiraceae</taxon>
        <taxon>Enterocloster</taxon>
    </lineage>
</organism>
<dbReference type="Gene3D" id="1.20.1250.20">
    <property type="entry name" value="MFS general substrate transporter like domains"/>
    <property type="match status" value="2"/>
</dbReference>
<feature type="transmembrane region" description="Helical" evidence="6">
    <location>
        <begin position="376"/>
        <end position="398"/>
    </location>
</feature>
<feature type="transmembrane region" description="Helical" evidence="6">
    <location>
        <begin position="77"/>
        <end position="94"/>
    </location>
</feature>
<evidence type="ECO:0000256" key="1">
    <source>
        <dbReference type="ARBA" id="ARBA00004651"/>
    </source>
</evidence>
<accession>A0ABV1D9W4</accession>
<feature type="transmembrane region" description="Helical" evidence="6">
    <location>
        <begin position="12"/>
        <end position="33"/>
    </location>
</feature>
<feature type="transmembrane region" description="Helical" evidence="6">
    <location>
        <begin position="240"/>
        <end position="258"/>
    </location>
</feature>
<evidence type="ECO:0000313" key="8">
    <source>
        <dbReference type="EMBL" id="MEQ2427168.1"/>
    </source>
</evidence>
<evidence type="ECO:0000313" key="9">
    <source>
        <dbReference type="Proteomes" id="UP001454086"/>
    </source>
</evidence>
<comment type="caution">
    <text evidence="8">The sequence shown here is derived from an EMBL/GenBank/DDBJ whole genome shotgun (WGS) entry which is preliminary data.</text>
</comment>
<dbReference type="EMBL" id="JBBMFM010000091">
    <property type="protein sequence ID" value="MEQ2427168.1"/>
    <property type="molecule type" value="Genomic_DNA"/>
</dbReference>
<feature type="transmembrane region" description="Helical" evidence="6">
    <location>
        <begin position="336"/>
        <end position="356"/>
    </location>
</feature>
<feature type="transmembrane region" description="Helical" evidence="6">
    <location>
        <begin position="306"/>
        <end position="324"/>
    </location>
</feature>
<feature type="domain" description="Major facilitator superfamily (MFS) profile" evidence="7">
    <location>
        <begin position="1"/>
        <end position="403"/>
    </location>
</feature>
<feature type="transmembrane region" description="Helical" evidence="6">
    <location>
        <begin position="100"/>
        <end position="120"/>
    </location>
</feature>
<dbReference type="PROSITE" id="PS50850">
    <property type="entry name" value="MFS"/>
    <property type="match status" value="1"/>
</dbReference>
<evidence type="ECO:0000256" key="3">
    <source>
        <dbReference type="ARBA" id="ARBA00022692"/>
    </source>
</evidence>
<feature type="transmembrane region" description="Helical" evidence="6">
    <location>
        <begin position="279"/>
        <end position="300"/>
    </location>
</feature>
<dbReference type="Proteomes" id="UP001454086">
    <property type="component" value="Unassembled WGS sequence"/>
</dbReference>
<comment type="subcellular location">
    <subcellularLocation>
        <location evidence="1">Cell membrane</location>
        <topology evidence="1">Multi-pass membrane protein</topology>
    </subcellularLocation>
</comment>